<dbReference type="AlphaFoldDB" id="B9W6W0"/>
<dbReference type="CGD" id="CAL0000163938">
    <property type="gene designation" value="Cd36_01540"/>
</dbReference>
<dbReference type="eggNOG" id="ENOG502SCMV">
    <property type="taxonomic scope" value="Eukaryota"/>
</dbReference>
<name>B9W6W0_CANDC</name>
<dbReference type="GO" id="GO:0005739">
    <property type="term" value="C:mitochondrion"/>
    <property type="evidence" value="ECO:0007669"/>
    <property type="project" value="UniProtKB-SubCell"/>
</dbReference>
<dbReference type="Pfam" id="PF09597">
    <property type="entry name" value="SAM_Ribosomal_mS41"/>
    <property type="match status" value="1"/>
</dbReference>
<evidence type="ECO:0000256" key="5">
    <source>
        <dbReference type="ARBA" id="ARBA00035341"/>
    </source>
</evidence>
<comment type="similarity">
    <text evidence="2">Belongs to the mitochondrion-specific ribosomal protein mS41 family.</text>
</comment>
<proteinExistence type="inferred from homology"/>
<dbReference type="SMART" id="SM01238">
    <property type="entry name" value="IGR"/>
    <property type="match status" value="1"/>
</dbReference>
<evidence type="ECO:0000256" key="4">
    <source>
        <dbReference type="ARBA" id="ARBA00035129"/>
    </source>
</evidence>
<keyword evidence="3" id="KW-0496">Mitochondrion</keyword>
<feature type="domain" description="Small ribosomal subunit protein mS41 SAM" evidence="7">
    <location>
        <begin position="62"/>
        <end position="118"/>
    </location>
</feature>
<evidence type="ECO:0000313" key="8">
    <source>
        <dbReference type="CGD" id="CAL0000163938"/>
    </source>
</evidence>
<keyword evidence="6" id="KW-0175">Coiled coil</keyword>
<dbReference type="PANTHER" id="PTHR28235">
    <property type="entry name" value="PROTEIN FYV4, MITOCHONDRIAL"/>
    <property type="match status" value="1"/>
</dbReference>
<evidence type="ECO:0000256" key="6">
    <source>
        <dbReference type="SAM" id="Coils"/>
    </source>
</evidence>
<dbReference type="InterPro" id="IPR019083">
    <property type="entry name" value="SAM_Ribosomal_mS41"/>
</dbReference>
<dbReference type="RefSeq" id="XP_002416831.1">
    <property type="nucleotide sequence ID" value="XM_002416786.1"/>
</dbReference>
<accession>B9W6W0</accession>
<evidence type="ECO:0000313" key="10">
    <source>
        <dbReference type="Proteomes" id="UP000002605"/>
    </source>
</evidence>
<gene>
    <name evidence="8" type="ordered locus">Cd36_01540</name>
    <name evidence="9" type="ORF">CD36_01540</name>
</gene>
<dbReference type="EMBL" id="FM992688">
    <property type="protein sequence ID" value="CAX44416.1"/>
    <property type="molecule type" value="Genomic_DNA"/>
</dbReference>
<evidence type="ECO:0000313" key="9">
    <source>
        <dbReference type="EMBL" id="CAX44416.1"/>
    </source>
</evidence>
<keyword evidence="10" id="KW-1185">Reference proteome</keyword>
<feature type="coiled-coil region" evidence="6">
    <location>
        <begin position="141"/>
        <end position="168"/>
    </location>
</feature>
<evidence type="ECO:0000256" key="3">
    <source>
        <dbReference type="ARBA" id="ARBA00023128"/>
    </source>
</evidence>
<evidence type="ECO:0000256" key="1">
    <source>
        <dbReference type="ARBA" id="ARBA00004173"/>
    </source>
</evidence>
<protein>
    <recommendedName>
        <fullName evidence="4">Small ribosomal subunit protein mS41</fullName>
    </recommendedName>
    <alternativeName>
        <fullName evidence="5">Protein FYV4, mitochondrial</fullName>
    </alternativeName>
</protein>
<organism evidence="9 10">
    <name type="scientific">Candida dubliniensis (strain CD36 / ATCC MYA-646 / CBS 7987 / NCPF 3949 / NRRL Y-17841)</name>
    <name type="common">Yeast</name>
    <dbReference type="NCBI Taxonomy" id="573826"/>
    <lineage>
        <taxon>Eukaryota</taxon>
        <taxon>Fungi</taxon>
        <taxon>Dikarya</taxon>
        <taxon>Ascomycota</taxon>
        <taxon>Saccharomycotina</taxon>
        <taxon>Pichiomycetes</taxon>
        <taxon>Debaryomycetaceae</taxon>
        <taxon>Candida/Lodderomyces clade</taxon>
        <taxon>Candida</taxon>
    </lineage>
</organism>
<dbReference type="KEGG" id="cdu:CD36_01540"/>
<evidence type="ECO:0000256" key="2">
    <source>
        <dbReference type="ARBA" id="ARBA00010492"/>
    </source>
</evidence>
<dbReference type="PANTHER" id="PTHR28235:SF1">
    <property type="entry name" value="SMALL RIBOSOMAL SUBUNIT PROTEIN MS41"/>
    <property type="match status" value="1"/>
</dbReference>
<evidence type="ECO:0000259" key="7">
    <source>
        <dbReference type="SMART" id="SM01238"/>
    </source>
</evidence>
<dbReference type="GeneID" id="8044364"/>
<dbReference type="VEuPathDB" id="FungiDB:CD36_01540"/>
<comment type="subcellular location">
    <subcellularLocation>
        <location evidence="1">Mitochondrion</location>
    </subcellularLocation>
</comment>
<dbReference type="HOGENOM" id="CLU_126121_0_0_1"/>
<reference evidence="9 10" key="1">
    <citation type="journal article" date="2009" name="Genome Res.">
        <title>Comparative genomics of the fungal pathogens Candida dubliniensis and Candida albicans.</title>
        <authorList>
            <person name="Jackson A.P."/>
            <person name="Gamble J.A."/>
            <person name="Yeomans T."/>
            <person name="Moran G.P."/>
            <person name="Saunders D."/>
            <person name="Harris D."/>
            <person name="Aslett M."/>
            <person name="Barrell J.F."/>
            <person name="Butler G."/>
            <person name="Citiulo F."/>
            <person name="Coleman D.C."/>
            <person name="de Groot P.W.J."/>
            <person name="Goodwin T.J."/>
            <person name="Quail M.A."/>
            <person name="McQuillan J."/>
            <person name="Munro C.A."/>
            <person name="Pain A."/>
            <person name="Poulter R.T."/>
            <person name="Rajandream M.A."/>
            <person name="Renauld H."/>
            <person name="Spiering M.J."/>
            <person name="Tivey A."/>
            <person name="Gow N.A.R."/>
            <person name="Barrell B."/>
            <person name="Sullivan D.J."/>
            <person name="Berriman M."/>
        </authorList>
    </citation>
    <scope>NUCLEOTIDE SEQUENCE [LARGE SCALE GENOMIC DNA]</scope>
    <source>
        <strain evidence="10">CD36 / ATCC MYA-646 / CBS 7987 / NCPF 3949 / NRRL Y-17841</strain>
    </source>
</reference>
<dbReference type="Proteomes" id="UP000002605">
    <property type="component" value="Chromosome 1"/>
</dbReference>
<dbReference type="OrthoDB" id="18595at2759"/>
<sequence length="172" mass="20024">MLRTFLLPTVRSIQLKSVISPVSTTTTLPSITCISFASNFSTSSINYKTNTSTRTKENVHDLSTFLTLIGRNSIEYKDLFEDDLNKFLSTTSAQMKNMGIDTRPRRYLLRWRHKFINDLEPLREHKLGKKRNGGERKAKTVIAKRQALERLEEKEKWAQEELEAEKRGERLF</sequence>
<dbReference type="InterPro" id="IPR039603">
    <property type="entry name" value="Ribosomal_mS41"/>
</dbReference>